<gene>
    <name evidence="2" type="ORF">CK203_042700</name>
    <name evidence="1" type="ORF">CK203_079670</name>
</gene>
<comment type="caution">
    <text evidence="1">The sequence shown here is derived from an EMBL/GenBank/DDBJ whole genome shotgun (WGS) entry which is preliminary data.</text>
</comment>
<evidence type="ECO:0000313" key="1">
    <source>
        <dbReference type="EMBL" id="RVW36072.1"/>
    </source>
</evidence>
<name>A0A438DKR7_VITVI</name>
<protein>
    <submittedName>
        <fullName evidence="1">Uncharacterized protein</fullName>
    </submittedName>
</protein>
<reference evidence="1 3" key="1">
    <citation type="journal article" date="2018" name="PLoS Genet.">
        <title>Population sequencing reveals clonal diversity and ancestral inbreeding in the grapevine cultivar Chardonnay.</title>
        <authorList>
            <person name="Roach M.J."/>
            <person name="Johnson D.L."/>
            <person name="Bohlmann J."/>
            <person name="van Vuuren H.J."/>
            <person name="Jones S.J."/>
            <person name="Pretorius I.S."/>
            <person name="Schmidt S.A."/>
            <person name="Borneman A.R."/>
        </authorList>
    </citation>
    <scope>NUCLEOTIDE SEQUENCE [LARGE SCALE GENOMIC DNA]</scope>
    <source>
        <strain evidence="3">cv. Chardonnay</strain>
        <strain evidence="1">I10V1</strain>
        <tissue evidence="1">Leaf</tissue>
    </source>
</reference>
<dbReference type="Proteomes" id="UP000288805">
    <property type="component" value="Unassembled WGS sequence"/>
</dbReference>
<dbReference type="EMBL" id="QGNW01000137">
    <property type="protein sequence ID" value="RVW92431.1"/>
    <property type="molecule type" value="Genomic_DNA"/>
</dbReference>
<evidence type="ECO:0000313" key="3">
    <source>
        <dbReference type="Proteomes" id="UP000288805"/>
    </source>
</evidence>
<evidence type="ECO:0000313" key="2">
    <source>
        <dbReference type="EMBL" id="RVW92431.1"/>
    </source>
</evidence>
<organism evidence="1 3">
    <name type="scientific">Vitis vinifera</name>
    <name type="common">Grape</name>
    <dbReference type="NCBI Taxonomy" id="29760"/>
    <lineage>
        <taxon>Eukaryota</taxon>
        <taxon>Viridiplantae</taxon>
        <taxon>Streptophyta</taxon>
        <taxon>Embryophyta</taxon>
        <taxon>Tracheophyta</taxon>
        <taxon>Spermatophyta</taxon>
        <taxon>Magnoliopsida</taxon>
        <taxon>eudicotyledons</taxon>
        <taxon>Gunneridae</taxon>
        <taxon>Pentapetalae</taxon>
        <taxon>rosids</taxon>
        <taxon>Vitales</taxon>
        <taxon>Vitaceae</taxon>
        <taxon>Viteae</taxon>
        <taxon>Vitis</taxon>
    </lineage>
</organism>
<dbReference type="EMBL" id="QGNW01001582">
    <property type="protein sequence ID" value="RVW36072.1"/>
    <property type="molecule type" value="Genomic_DNA"/>
</dbReference>
<proteinExistence type="predicted"/>
<sequence>MASLGFDQGCCNLIKKDCIKVFSEFHDCGQISKSTNATFISLFPKKGESEGISNLDPLAWMPLLRVENFWVQF</sequence>
<dbReference type="AlphaFoldDB" id="A0A438DKR7"/>
<accession>A0A438DKR7</accession>